<evidence type="ECO:0000256" key="2">
    <source>
        <dbReference type="ARBA" id="ARBA00022525"/>
    </source>
</evidence>
<dbReference type="Pfam" id="PF00068">
    <property type="entry name" value="Phospholip_A2_1"/>
    <property type="match status" value="1"/>
</dbReference>
<evidence type="ECO:0000313" key="7">
    <source>
        <dbReference type="EMBL" id="WAQ95458.1"/>
    </source>
</evidence>
<dbReference type="SUPFAM" id="SSF48619">
    <property type="entry name" value="Phospholipase A2, PLA2"/>
    <property type="match status" value="1"/>
</dbReference>
<organism evidence="7 8">
    <name type="scientific">Mya arenaria</name>
    <name type="common">Soft-shell clam</name>
    <dbReference type="NCBI Taxonomy" id="6604"/>
    <lineage>
        <taxon>Eukaryota</taxon>
        <taxon>Metazoa</taxon>
        <taxon>Spiralia</taxon>
        <taxon>Lophotrochozoa</taxon>
        <taxon>Mollusca</taxon>
        <taxon>Bivalvia</taxon>
        <taxon>Autobranchia</taxon>
        <taxon>Heteroconchia</taxon>
        <taxon>Euheterodonta</taxon>
        <taxon>Imparidentia</taxon>
        <taxon>Neoheterodontei</taxon>
        <taxon>Myida</taxon>
        <taxon>Myoidea</taxon>
        <taxon>Myidae</taxon>
        <taxon>Mya</taxon>
    </lineage>
</organism>
<dbReference type="PROSITE" id="PS00119">
    <property type="entry name" value="PA2_ASP"/>
    <property type="match status" value="1"/>
</dbReference>
<feature type="domain" description="Phospholipase A2-like central" evidence="6">
    <location>
        <begin position="1"/>
        <end position="117"/>
    </location>
</feature>
<evidence type="ECO:0000256" key="4">
    <source>
        <dbReference type="ARBA" id="ARBA00029903"/>
    </source>
</evidence>
<dbReference type="SMART" id="SM00085">
    <property type="entry name" value="PA2c"/>
    <property type="match status" value="1"/>
</dbReference>
<keyword evidence="3" id="KW-1015">Disulfide bond</keyword>
<gene>
    <name evidence="7" type="ORF">MAR_028148</name>
</gene>
<evidence type="ECO:0000256" key="1">
    <source>
        <dbReference type="ARBA" id="ARBA00004613"/>
    </source>
</evidence>
<reference evidence="7" key="1">
    <citation type="submission" date="2022-11" db="EMBL/GenBank/DDBJ databases">
        <title>Centuries of genome instability and evolution in soft-shell clam transmissible cancer (bioRxiv).</title>
        <authorList>
            <person name="Hart S.F.M."/>
            <person name="Yonemitsu M.A."/>
            <person name="Giersch R.M."/>
            <person name="Beal B.F."/>
            <person name="Arriagada G."/>
            <person name="Davis B.W."/>
            <person name="Ostrander E.A."/>
            <person name="Goff S.P."/>
            <person name="Metzger M.J."/>
        </authorList>
    </citation>
    <scope>NUCLEOTIDE SEQUENCE</scope>
    <source>
        <strain evidence="7">MELC-2E11</strain>
        <tissue evidence="7">Siphon/mantle</tissue>
    </source>
</reference>
<dbReference type="CDD" id="cd00125">
    <property type="entry name" value="PLA2c"/>
    <property type="match status" value="1"/>
</dbReference>
<dbReference type="InterPro" id="IPR016090">
    <property type="entry name" value="PLA2-like_dom"/>
</dbReference>
<dbReference type="InterPro" id="IPR033113">
    <property type="entry name" value="PLA2_histidine"/>
</dbReference>
<evidence type="ECO:0000256" key="3">
    <source>
        <dbReference type="ARBA" id="ARBA00023157"/>
    </source>
</evidence>
<dbReference type="PROSITE" id="PS00118">
    <property type="entry name" value="PA2_HIS"/>
    <property type="match status" value="1"/>
</dbReference>
<accession>A0ABY7DH98</accession>
<sequence>MIMLTTSRSPMDFNGYGNFCGYGGSGDPVDPIDQCCKVHDNCYQRLNRKECDALLKYRVYTTEYKWSFKDGTIICNELDSCAHELCECDRVAATCFGEHEQLYDPENKHNALLFGIK</sequence>
<evidence type="ECO:0000256" key="5">
    <source>
        <dbReference type="RuleBase" id="RU003654"/>
    </source>
</evidence>
<evidence type="ECO:0000313" key="8">
    <source>
        <dbReference type="Proteomes" id="UP001164746"/>
    </source>
</evidence>
<keyword evidence="2" id="KW-0964">Secreted</keyword>
<dbReference type="PANTHER" id="PTHR11716">
    <property type="entry name" value="PHOSPHOLIPASE A2 FAMILY MEMBER"/>
    <property type="match status" value="1"/>
</dbReference>
<evidence type="ECO:0000259" key="6">
    <source>
        <dbReference type="SMART" id="SM00085"/>
    </source>
</evidence>
<proteinExistence type="inferred from homology"/>
<dbReference type="InterPro" id="IPR001211">
    <property type="entry name" value="PLA2"/>
</dbReference>
<comment type="subcellular location">
    <subcellularLocation>
        <location evidence="1">Secreted</location>
    </subcellularLocation>
</comment>
<dbReference type="PRINTS" id="PR00389">
    <property type="entry name" value="PHPHLIPASEA2"/>
</dbReference>
<name>A0ABY7DH98_MYAAR</name>
<dbReference type="PANTHER" id="PTHR11716:SF100">
    <property type="entry name" value="PHOSPHOLIPASE A2"/>
    <property type="match status" value="1"/>
</dbReference>
<keyword evidence="8" id="KW-1185">Reference proteome</keyword>
<dbReference type="InterPro" id="IPR036444">
    <property type="entry name" value="PLipase_A2_dom_sf"/>
</dbReference>
<dbReference type="Gene3D" id="1.20.90.10">
    <property type="entry name" value="Phospholipase A2 domain"/>
    <property type="match status" value="1"/>
</dbReference>
<protein>
    <recommendedName>
        <fullName evidence="4">Phosphatidylcholine 2-acylhydrolase</fullName>
    </recommendedName>
</protein>
<feature type="non-terminal residue" evidence="7">
    <location>
        <position position="1"/>
    </location>
</feature>
<dbReference type="InterPro" id="IPR033112">
    <property type="entry name" value="PLA2_Asp_AS"/>
</dbReference>
<comment type="similarity">
    <text evidence="5">Belongs to the phospholipase A2 family.</text>
</comment>
<dbReference type="EMBL" id="CP111013">
    <property type="protein sequence ID" value="WAQ95458.1"/>
    <property type="molecule type" value="Genomic_DNA"/>
</dbReference>
<dbReference type="Proteomes" id="UP001164746">
    <property type="component" value="Chromosome 2"/>
</dbReference>